<evidence type="ECO:0000313" key="1">
    <source>
        <dbReference type="EMBL" id="CAH0023528.1"/>
    </source>
</evidence>
<evidence type="ECO:0000313" key="2">
    <source>
        <dbReference type="Proteomes" id="UP000696573"/>
    </source>
</evidence>
<protein>
    <submittedName>
        <fullName evidence="1">Uncharacterized protein</fullName>
    </submittedName>
</protein>
<dbReference type="OrthoDB" id="10487396at2759"/>
<name>A0A9N9YH55_9HYPO</name>
<dbReference type="EMBL" id="CABFNQ020000692">
    <property type="protein sequence ID" value="CAH0023528.1"/>
    <property type="molecule type" value="Genomic_DNA"/>
</dbReference>
<gene>
    <name evidence="1" type="ORF">CRHIZ90672A_00010972</name>
</gene>
<organism evidence="1 2">
    <name type="scientific">Clonostachys rhizophaga</name>
    <dbReference type="NCBI Taxonomy" id="160324"/>
    <lineage>
        <taxon>Eukaryota</taxon>
        <taxon>Fungi</taxon>
        <taxon>Dikarya</taxon>
        <taxon>Ascomycota</taxon>
        <taxon>Pezizomycotina</taxon>
        <taxon>Sordariomycetes</taxon>
        <taxon>Hypocreomycetidae</taxon>
        <taxon>Hypocreales</taxon>
        <taxon>Bionectriaceae</taxon>
        <taxon>Clonostachys</taxon>
    </lineage>
</organism>
<reference evidence="1" key="1">
    <citation type="submission" date="2021-10" db="EMBL/GenBank/DDBJ databases">
        <authorList>
            <person name="Piombo E."/>
        </authorList>
    </citation>
    <scope>NUCLEOTIDE SEQUENCE</scope>
</reference>
<dbReference type="AlphaFoldDB" id="A0A9N9YH55"/>
<sequence>MANWKWRKMEDEDQLDFLAADREIPLKRASELQGKWASEWDHYYPGWRWDGDEMAIANPKFLLNLPSDNEKKVMGFQDNLACSLRHWGRYSLSAESEWDHYYHLGLDERA</sequence>
<dbReference type="Proteomes" id="UP000696573">
    <property type="component" value="Unassembled WGS sequence"/>
</dbReference>
<keyword evidence="2" id="KW-1185">Reference proteome</keyword>
<comment type="caution">
    <text evidence="1">The sequence shown here is derived from an EMBL/GenBank/DDBJ whole genome shotgun (WGS) entry which is preliminary data.</text>
</comment>
<proteinExistence type="predicted"/>
<accession>A0A9N9YH55</accession>